<feature type="domain" description="Transposase IS4-like" evidence="1">
    <location>
        <begin position="108"/>
        <end position="278"/>
    </location>
</feature>
<protein>
    <recommendedName>
        <fullName evidence="1">Transposase IS4-like domain-containing protein</fullName>
    </recommendedName>
</protein>
<dbReference type="OrthoDB" id="4962032at2"/>
<name>A0A317DGX6_9ACTN</name>
<gene>
    <name evidence="2" type="ORF">DKT69_19140</name>
</gene>
<reference evidence="2 3" key="1">
    <citation type="submission" date="2018-05" db="EMBL/GenBank/DDBJ databases">
        <title>Micromonosporas from Atacama Desert.</title>
        <authorList>
            <person name="Carro L."/>
            <person name="Golinska P."/>
            <person name="Klenk H.-P."/>
            <person name="Goodfellow M."/>
        </authorList>
    </citation>
    <scope>NUCLEOTIDE SEQUENCE [LARGE SCALE GENOMIC DNA]</scope>
    <source>
        <strain evidence="2 3">4G51</strain>
    </source>
</reference>
<comment type="caution">
    <text evidence="2">The sequence shown here is derived from an EMBL/GenBank/DDBJ whole genome shotgun (WGS) entry which is preliminary data.</text>
</comment>
<dbReference type="GO" id="GO:0004803">
    <property type="term" value="F:transposase activity"/>
    <property type="evidence" value="ECO:0007669"/>
    <property type="project" value="InterPro"/>
</dbReference>
<dbReference type="RefSeq" id="WP_109802896.1">
    <property type="nucleotide sequence ID" value="NZ_QGKS01000254.1"/>
</dbReference>
<dbReference type="InterPro" id="IPR002559">
    <property type="entry name" value="Transposase_11"/>
</dbReference>
<sequence length="300" mass="33685">MIADLDTLLIALYVELVDRIIPATSARRRGPGRPPAVTDAELVCLAVAQVLLRYNEEHHWLRAAASRVGHLFPRLLGQSEYNERLKQAAPLMEAALRWLAEHTPGSAEPLRLMDATPIGCGQSKTTAQRSDLFGWAGYGYESAHSRWYWGVKLLLITTADGTVTGFGLANPKLFGEREQTRQILTRQIANQHAAGTAVVTDKGLSGQDTEQFFTDLDLTLIRPARRDERTPRPFPNWLRQRVEAIIWTLKNQLGLERHGGRVPLGLWTRIVQRLLALNAAIWHNWTIGAPIKRSLIAYDH</sequence>
<dbReference type="AlphaFoldDB" id="A0A317DGX6"/>
<evidence type="ECO:0000313" key="2">
    <source>
        <dbReference type="EMBL" id="PWR13817.1"/>
    </source>
</evidence>
<dbReference type="EMBL" id="QGKS01000254">
    <property type="protein sequence ID" value="PWR13817.1"/>
    <property type="molecule type" value="Genomic_DNA"/>
</dbReference>
<dbReference type="GO" id="GO:0003677">
    <property type="term" value="F:DNA binding"/>
    <property type="evidence" value="ECO:0007669"/>
    <property type="project" value="InterPro"/>
</dbReference>
<accession>A0A317DGX6</accession>
<evidence type="ECO:0000259" key="1">
    <source>
        <dbReference type="Pfam" id="PF01609"/>
    </source>
</evidence>
<dbReference type="Proteomes" id="UP000246050">
    <property type="component" value="Unassembled WGS sequence"/>
</dbReference>
<organism evidence="2 3">
    <name type="scientific">Micromonospora sicca</name>
    <dbReference type="NCBI Taxonomy" id="2202420"/>
    <lineage>
        <taxon>Bacteria</taxon>
        <taxon>Bacillati</taxon>
        <taxon>Actinomycetota</taxon>
        <taxon>Actinomycetes</taxon>
        <taxon>Micromonosporales</taxon>
        <taxon>Micromonosporaceae</taxon>
        <taxon>Micromonospora</taxon>
    </lineage>
</organism>
<dbReference type="GO" id="GO:0006313">
    <property type="term" value="P:DNA transposition"/>
    <property type="evidence" value="ECO:0007669"/>
    <property type="project" value="InterPro"/>
</dbReference>
<evidence type="ECO:0000313" key="3">
    <source>
        <dbReference type="Proteomes" id="UP000246050"/>
    </source>
</evidence>
<proteinExistence type="predicted"/>
<dbReference type="Pfam" id="PF01609">
    <property type="entry name" value="DDE_Tnp_1"/>
    <property type="match status" value="1"/>
</dbReference>